<accession>A0ACC0VBE0</accession>
<protein>
    <submittedName>
        <fullName evidence="1">Uncharacterized protein</fullName>
    </submittedName>
</protein>
<dbReference type="EMBL" id="CM047940">
    <property type="protein sequence ID" value="KAI9903736.1"/>
    <property type="molecule type" value="Genomic_DNA"/>
</dbReference>
<gene>
    <name evidence="1" type="ORF">N3K66_000265</name>
</gene>
<dbReference type="Proteomes" id="UP001163324">
    <property type="component" value="Chromosome 1"/>
</dbReference>
<sequence>MSATTAAVTSLVPALPPRSAVMTPATQTLSTERMRASAAPSSPSQRSISAAVQKVATGLATPLPVMSKAEPWMGSNMEGFSRVGSRLLVGAMPMEPARAAARSERMSACWTNGDNGVEGLGLEHHPRGHGVDEHLVHGDVGEVFGDLGGYLIPQDHAVALGVALGDDGEEAAGPGPGGLEGEAHQPLDAVAGEDGDLGGRLPGLAAVGTPALARVLALAVLAHDDPVQVAGGAVPERGLRAGEDAGGTHVGVLLEGLADGQAEAPEGDMVRNI</sequence>
<reference evidence="1" key="1">
    <citation type="submission" date="2022-10" db="EMBL/GenBank/DDBJ databases">
        <title>Complete Genome of Trichothecium roseum strain YXFP-22015, a Plant Pathogen Isolated from Citrus.</title>
        <authorList>
            <person name="Wang Y."/>
            <person name="Zhu L."/>
        </authorList>
    </citation>
    <scope>NUCLEOTIDE SEQUENCE</scope>
    <source>
        <strain evidence="1">YXFP-22015</strain>
    </source>
</reference>
<name>A0ACC0VBE0_9HYPO</name>
<organism evidence="1 2">
    <name type="scientific">Trichothecium roseum</name>
    <dbReference type="NCBI Taxonomy" id="47278"/>
    <lineage>
        <taxon>Eukaryota</taxon>
        <taxon>Fungi</taxon>
        <taxon>Dikarya</taxon>
        <taxon>Ascomycota</taxon>
        <taxon>Pezizomycotina</taxon>
        <taxon>Sordariomycetes</taxon>
        <taxon>Hypocreomycetidae</taxon>
        <taxon>Hypocreales</taxon>
        <taxon>Hypocreales incertae sedis</taxon>
        <taxon>Trichothecium</taxon>
    </lineage>
</organism>
<evidence type="ECO:0000313" key="2">
    <source>
        <dbReference type="Proteomes" id="UP001163324"/>
    </source>
</evidence>
<proteinExistence type="predicted"/>
<comment type="caution">
    <text evidence="1">The sequence shown here is derived from an EMBL/GenBank/DDBJ whole genome shotgun (WGS) entry which is preliminary data.</text>
</comment>
<keyword evidence="2" id="KW-1185">Reference proteome</keyword>
<evidence type="ECO:0000313" key="1">
    <source>
        <dbReference type="EMBL" id="KAI9903736.1"/>
    </source>
</evidence>